<feature type="signal peptide" evidence="2">
    <location>
        <begin position="1"/>
        <end position="19"/>
    </location>
</feature>
<evidence type="ECO:0000256" key="1">
    <source>
        <dbReference type="SAM" id="MobiDB-lite"/>
    </source>
</evidence>
<sequence>MAVGGGISIVCLVTRVCLASAILTAKVSLDPTNLSRPWHSYPSTLSAPRHPNHQYDNHATDSNVRELSPKRLQAERPARLLSASVVDINEQTLQRGPQRFPVEIHPDDVWLSAKMPNVSPSPPPLTTTTTTTTTTTLSGPRSIRGYQRYVPRYQDIKVFDGYLTADLDAGKSPYRGKAESYYRHGPQDITAVIRALDRFLSRTLNNDGYNSELHPPPNPILALVLSRYGRYVPGKRYPRVYAYMAVNNIHNSQPFGKYKYECDEEPIYAAR</sequence>
<keyword evidence="5" id="KW-1185">Reference proteome</keyword>
<dbReference type="OMA" id="HPNHQYD"/>
<feature type="region of interest" description="Disordered" evidence="1">
    <location>
        <begin position="116"/>
        <end position="139"/>
    </location>
</feature>
<organism evidence="3 5">
    <name type="scientific">Ooceraea biroi</name>
    <name type="common">Clonal raider ant</name>
    <name type="synonym">Cerapachys biroi</name>
    <dbReference type="NCBI Taxonomy" id="2015173"/>
    <lineage>
        <taxon>Eukaryota</taxon>
        <taxon>Metazoa</taxon>
        <taxon>Ecdysozoa</taxon>
        <taxon>Arthropoda</taxon>
        <taxon>Hexapoda</taxon>
        <taxon>Insecta</taxon>
        <taxon>Pterygota</taxon>
        <taxon>Neoptera</taxon>
        <taxon>Endopterygota</taxon>
        <taxon>Hymenoptera</taxon>
        <taxon>Apocrita</taxon>
        <taxon>Aculeata</taxon>
        <taxon>Formicoidea</taxon>
        <taxon>Formicidae</taxon>
        <taxon>Dorylinae</taxon>
        <taxon>Ooceraea</taxon>
    </lineage>
</organism>
<dbReference type="Proteomes" id="UP000053097">
    <property type="component" value="Unassembled WGS sequence"/>
</dbReference>
<dbReference type="EMBL" id="KK107152">
    <property type="protein sequence ID" value="EZA57231.1"/>
    <property type="molecule type" value="Genomic_DNA"/>
</dbReference>
<evidence type="ECO:0000256" key="2">
    <source>
        <dbReference type="SAM" id="SignalP"/>
    </source>
</evidence>
<dbReference type="OrthoDB" id="6677240at2759"/>
<evidence type="ECO:0000313" key="4">
    <source>
        <dbReference type="EMBL" id="RLU20551.1"/>
    </source>
</evidence>
<dbReference type="Proteomes" id="UP000279307">
    <property type="component" value="Chromosome 7"/>
</dbReference>
<reference evidence="4" key="2">
    <citation type="journal article" date="2018" name="Genome Res.">
        <title>The genomic architecture and molecular evolution of ant odorant receptors.</title>
        <authorList>
            <person name="McKenzie S.K."/>
            <person name="Kronauer D.J.C."/>
        </authorList>
    </citation>
    <scope>NUCLEOTIDE SEQUENCE [LARGE SCALE GENOMIC DNA]</scope>
    <source>
        <strain evidence="4">Clonal line C1</strain>
    </source>
</reference>
<feature type="chain" id="PRO_5033208064" evidence="2">
    <location>
        <begin position="20"/>
        <end position="271"/>
    </location>
</feature>
<dbReference type="EMBL" id="QOIP01000007">
    <property type="protein sequence ID" value="RLU20551.1"/>
    <property type="molecule type" value="Genomic_DNA"/>
</dbReference>
<keyword evidence="2" id="KW-0732">Signal</keyword>
<feature type="compositionally biased region" description="Low complexity" evidence="1">
    <location>
        <begin position="126"/>
        <end position="136"/>
    </location>
</feature>
<name>A0A026WNJ0_OOCBI</name>
<proteinExistence type="predicted"/>
<evidence type="ECO:0000313" key="5">
    <source>
        <dbReference type="Proteomes" id="UP000053097"/>
    </source>
</evidence>
<reference evidence="3 5" key="1">
    <citation type="journal article" date="2014" name="Curr. Biol.">
        <title>The genome of the clonal raider ant Cerapachys biroi.</title>
        <authorList>
            <person name="Oxley P.R."/>
            <person name="Ji L."/>
            <person name="Fetter-Pruneda I."/>
            <person name="McKenzie S.K."/>
            <person name="Li C."/>
            <person name="Hu H."/>
            <person name="Zhang G."/>
            <person name="Kronauer D.J."/>
        </authorList>
    </citation>
    <scope>NUCLEOTIDE SEQUENCE [LARGE SCALE GENOMIC DNA]</scope>
</reference>
<evidence type="ECO:0000313" key="3">
    <source>
        <dbReference type="EMBL" id="EZA57231.1"/>
    </source>
</evidence>
<reference evidence="4" key="3">
    <citation type="submission" date="2018-07" db="EMBL/GenBank/DDBJ databases">
        <authorList>
            <person name="Mckenzie S.K."/>
            <person name="Kronauer D.J.C."/>
        </authorList>
    </citation>
    <scope>NUCLEOTIDE SEQUENCE</scope>
    <source>
        <strain evidence="4">Clonal line C1</strain>
    </source>
</reference>
<protein>
    <submittedName>
        <fullName evidence="3">Uncharacterized protein</fullName>
    </submittedName>
</protein>
<gene>
    <name evidence="4" type="ORF">DMN91_007162</name>
    <name evidence="3" type="ORF">X777_01837</name>
</gene>
<accession>A0A026WNJ0</accession>
<dbReference type="AlphaFoldDB" id="A0A026WNJ0"/>